<keyword evidence="1" id="KW-1133">Transmembrane helix</keyword>
<dbReference type="AlphaFoldDB" id="A0AAX6EP83"/>
<feature type="transmembrane region" description="Helical" evidence="1">
    <location>
        <begin position="37"/>
        <end position="57"/>
    </location>
</feature>
<dbReference type="GO" id="GO:0009570">
    <property type="term" value="C:chloroplast stroma"/>
    <property type="evidence" value="ECO:0007669"/>
    <property type="project" value="TreeGrafter"/>
</dbReference>
<dbReference type="GO" id="GO:0003723">
    <property type="term" value="F:RNA binding"/>
    <property type="evidence" value="ECO:0007669"/>
    <property type="project" value="InterPro"/>
</dbReference>
<dbReference type="GO" id="GO:0005829">
    <property type="term" value="C:cytosol"/>
    <property type="evidence" value="ECO:0007669"/>
    <property type="project" value="TreeGrafter"/>
</dbReference>
<keyword evidence="1" id="KW-0472">Membrane</keyword>
<proteinExistence type="predicted"/>
<dbReference type="GO" id="GO:0000175">
    <property type="term" value="F:3'-5'-RNA exonuclease activity"/>
    <property type="evidence" value="ECO:0007669"/>
    <property type="project" value="TreeGrafter"/>
</dbReference>
<dbReference type="PANTHER" id="PTHR11252">
    <property type="entry name" value="POLYRIBONUCLEOTIDE NUCLEOTIDYLTRANSFERASE"/>
    <property type="match status" value="1"/>
</dbReference>
<keyword evidence="1" id="KW-0812">Transmembrane</keyword>
<gene>
    <name evidence="2" type="ORF">M6B38_178310</name>
</gene>
<protein>
    <submittedName>
        <fullName evidence="2">Polyribonucleotide nucleotidyltransferase 2, mitochondrial</fullName>
    </submittedName>
</protein>
<dbReference type="Gene3D" id="3.30.230.70">
    <property type="entry name" value="GHMP Kinase, N-terminal domain"/>
    <property type="match status" value="1"/>
</dbReference>
<name>A0AAX6EP83_IRIPA</name>
<dbReference type="PANTHER" id="PTHR11252:SF16">
    <property type="entry name" value="POLYRIBONUCLEOTIDE NUCLEOTIDYLTRANSFERASE 2, MITOCHONDRIAL"/>
    <property type="match status" value="1"/>
</dbReference>
<dbReference type="GO" id="GO:0005739">
    <property type="term" value="C:mitochondrion"/>
    <property type="evidence" value="ECO:0007669"/>
    <property type="project" value="TreeGrafter"/>
</dbReference>
<dbReference type="InterPro" id="IPR012162">
    <property type="entry name" value="PNPase"/>
</dbReference>
<dbReference type="EMBL" id="JANAVB010035219">
    <property type="protein sequence ID" value="KAJ6805876.1"/>
    <property type="molecule type" value="Genomic_DNA"/>
</dbReference>
<evidence type="ECO:0000313" key="2">
    <source>
        <dbReference type="EMBL" id="KAJ6805876.1"/>
    </source>
</evidence>
<reference evidence="2" key="1">
    <citation type="journal article" date="2023" name="GigaByte">
        <title>Genome assembly of the bearded iris, Iris pallida Lam.</title>
        <authorList>
            <person name="Bruccoleri R.E."/>
            <person name="Oakeley E.J."/>
            <person name="Faust A.M.E."/>
            <person name="Altorfer M."/>
            <person name="Dessus-Babus S."/>
            <person name="Burckhardt D."/>
            <person name="Oertli M."/>
            <person name="Naumann U."/>
            <person name="Petersen F."/>
            <person name="Wong J."/>
        </authorList>
    </citation>
    <scope>NUCLEOTIDE SEQUENCE</scope>
    <source>
        <strain evidence="2">GSM-AAB239-AS_SAM_17_03QT</strain>
    </source>
</reference>
<dbReference type="GO" id="GO:0000965">
    <property type="term" value="P:mitochondrial RNA 3'-end processing"/>
    <property type="evidence" value="ECO:0007669"/>
    <property type="project" value="TreeGrafter"/>
</dbReference>
<dbReference type="GO" id="GO:0004654">
    <property type="term" value="F:polyribonucleotide nucleotidyltransferase activity"/>
    <property type="evidence" value="ECO:0007669"/>
    <property type="project" value="InterPro"/>
</dbReference>
<dbReference type="Proteomes" id="UP001140949">
    <property type="component" value="Unassembled WGS sequence"/>
</dbReference>
<accession>A0AAX6EP83</accession>
<evidence type="ECO:0000313" key="3">
    <source>
        <dbReference type="Proteomes" id="UP001140949"/>
    </source>
</evidence>
<comment type="caution">
    <text evidence="2">The sequence shown here is derived from an EMBL/GenBank/DDBJ whole genome shotgun (WGS) entry which is preliminary data.</text>
</comment>
<reference evidence="2" key="2">
    <citation type="submission" date="2023-04" db="EMBL/GenBank/DDBJ databases">
        <authorList>
            <person name="Bruccoleri R.E."/>
            <person name="Oakeley E.J."/>
            <person name="Faust A.-M."/>
            <person name="Dessus-Babus S."/>
            <person name="Altorfer M."/>
            <person name="Burckhardt D."/>
            <person name="Oertli M."/>
            <person name="Naumann U."/>
            <person name="Petersen F."/>
            <person name="Wong J."/>
        </authorList>
    </citation>
    <scope>NUCLEOTIDE SEQUENCE</scope>
    <source>
        <strain evidence="2">GSM-AAB239-AS_SAM_17_03QT</strain>
        <tissue evidence="2">Leaf</tissue>
    </source>
</reference>
<feature type="transmembrane region" description="Helical" evidence="1">
    <location>
        <begin position="99"/>
        <end position="120"/>
    </location>
</feature>
<keyword evidence="3" id="KW-1185">Reference proteome</keyword>
<evidence type="ECO:0000256" key="1">
    <source>
        <dbReference type="SAM" id="Phobius"/>
    </source>
</evidence>
<dbReference type="GO" id="GO:0000958">
    <property type="term" value="P:mitochondrial mRNA catabolic process"/>
    <property type="evidence" value="ECO:0007669"/>
    <property type="project" value="TreeGrafter"/>
</dbReference>
<dbReference type="InterPro" id="IPR027408">
    <property type="entry name" value="PNPase/RNase_PH_dom_sf"/>
</dbReference>
<organism evidence="2 3">
    <name type="scientific">Iris pallida</name>
    <name type="common">Sweet iris</name>
    <dbReference type="NCBI Taxonomy" id="29817"/>
    <lineage>
        <taxon>Eukaryota</taxon>
        <taxon>Viridiplantae</taxon>
        <taxon>Streptophyta</taxon>
        <taxon>Embryophyta</taxon>
        <taxon>Tracheophyta</taxon>
        <taxon>Spermatophyta</taxon>
        <taxon>Magnoliopsida</taxon>
        <taxon>Liliopsida</taxon>
        <taxon>Asparagales</taxon>
        <taxon>Iridaceae</taxon>
        <taxon>Iridoideae</taxon>
        <taxon>Irideae</taxon>
        <taxon>Iris</taxon>
    </lineage>
</organism>
<sequence length="127" mass="14488">MALMDAGIGLREHVAGVSVGLVTEVDRSTGRIGNYRILTYILDVTFFASSVIIVRGPTLTNKNIKCQRLKLFSQLSYIVFWCGRQLVLNLKCLCKTFGYFVYVALILSILYALVLWKFVYFHFTLHL</sequence>